<reference evidence="8 9" key="1">
    <citation type="journal article" date="2008" name="Nature">
        <title>The Trichoplax genome and the nature of placozoans.</title>
        <authorList>
            <person name="Srivastava M."/>
            <person name="Begovic E."/>
            <person name="Chapman J."/>
            <person name="Putnam N.H."/>
            <person name="Hellsten U."/>
            <person name="Kawashima T."/>
            <person name="Kuo A."/>
            <person name="Mitros T."/>
            <person name="Salamov A."/>
            <person name="Carpenter M.L."/>
            <person name="Signorovitch A.Y."/>
            <person name="Moreno M.A."/>
            <person name="Kamm K."/>
            <person name="Grimwood J."/>
            <person name="Schmutz J."/>
            <person name="Shapiro H."/>
            <person name="Grigoriev I.V."/>
            <person name="Buss L.W."/>
            <person name="Schierwater B."/>
            <person name="Dellaporta S.L."/>
            <person name="Rokhsar D.S."/>
        </authorList>
    </citation>
    <scope>NUCLEOTIDE SEQUENCE [LARGE SCALE GENOMIC DNA]</scope>
    <source>
        <strain evidence="8 9">Grell-BS-1999</strain>
    </source>
</reference>
<evidence type="ECO:0000256" key="6">
    <source>
        <dbReference type="SAM" id="MobiDB-lite"/>
    </source>
</evidence>
<evidence type="ECO:0000313" key="9">
    <source>
        <dbReference type="Proteomes" id="UP000009022"/>
    </source>
</evidence>
<dbReference type="FunCoup" id="B3RP55">
    <property type="interactions" value="415"/>
</dbReference>
<dbReference type="STRING" id="10228.B3RP55"/>
<evidence type="ECO:0000256" key="1">
    <source>
        <dbReference type="ARBA" id="ARBA00007926"/>
    </source>
</evidence>
<evidence type="ECO:0000313" key="8">
    <source>
        <dbReference type="EMBL" id="EDV28133.1"/>
    </source>
</evidence>
<dbReference type="HOGENOM" id="CLU_106801_1_0_1"/>
<evidence type="ECO:0000256" key="3">
    <source>
        <dbReference type="ARBA" id="ARBA00023274"/>
    </source>
</evidence>
<dbReference type="eggNOG" id="KOG3412">
    <property type="taxonomic scope" value="Eukaryota"/>
</dbReference>
<dbReference type="OrthoDB" id="338850at2759"/>
<dbReference type="PhylomeDB" id="B3RP55"/>
<dbReference type="CTD" id="6751182"/>
<dbReference type="PANTHER" id="PTHR10544">
    <property type="entry name" value="60S RIBOSOMAL PROTEIN L28"/>
    <property type="match status" value="1"/>
</dbReference>
<keyword evidence="3" id="KW-0687">Ribonucleoprotein</keyword>
<organism evidence="8 9">
    <name type="scientific">Trichoplax adhaerens</name>
    <name type="common">Trichoplax reptans</name>
    <dbReference type="NCBI Taxonomy" id="10228"/>
    <lineage>
        <taxon>Eukaryota</taxon>
        <taxon>Metazoa</taxon>
        <taxon>Placozoa</taxon>
        <taxon>Uniplacotomia</taxon>
        <taxon>Trichoplacea</taxon>
        <taxon>Trichoplacidae</taxon>
        <taxon>Trichoplax</taxon>
    </lineage>
</organism>
<feature type="domain" description="Ribosomal eL28/Mak16" evidence="7">
    <location>
        <begin position="5"/>
        <end position="120"/>
    </location>
</feature>
<dbReference type="Pfam" id="PF01778">
    <property type="entry name" value="Ribosomal_L28e"/>
    <property type="match status" value="1"/>
</dbReference>
<comment type="similarity">
    <text evidence="1">Belongs to the eukaryotic ribosomal protein eL28 family.</text>
</comment>
<dbReference type="AlphaFoldDB" id="B3RP55"/>
<keyword evidence="9" id="KW-1185">Reference proteome</keyword>
<evidence type="ECO:0000256" key="5">
    <source>
        <dbReference type="ARBA" id="ARBA00035330"/>
    </source>
</evidence>
<dbReference type="GO" id="GO:0022625">
    <property type="term" value="C:cytosolic large ribosomal subunit"/>
    <property type="evidence" value="ECO:0000318"/>
    <property type="project" value="GO_Central"/>
</dbReference>
<dbReference type="GO" id="GO:0006412">
    <property type="term" value="P:translation"/>
    <property type="evidence" value="ECO:0007669"/>
    <property type="project" value="InterPro"/>
</dbReference>
<dbReference type="KEGG" id="tad:TRIADDRAFT_63092"/>
<dbReference type="FunFam" id="3.30.390.110:FF:000002">
    <property type="entry name" value="60S ribosomal protein L28"/>
    <property type="match status" value="1"/>
</dbReference>
<dbReference type="GeneID" id="6751182"/>
<dbReference type="InterPro" id="IPR029004">
    <property type="entry name" value="Ribosomal_eL28/Mak16"/>
</dbReference>
<feature type="region of interest" description="Disordered" evidence="6">
    <location>
        <begin position="119"/>
        <end position="140"/>
    </location>
</feature>
<dbReference type="InterPro" id="IPR002672">
    <property type="entry name" value="Ribosomal_eL28"/>
</dbReference>
<feature type="compositionally biased region" description="Basic residues" evidence="6">
    <location>
        <begin position="126"/>
        <end position="140"/>
    </location>
</feature>
<evidence type="ECO:0000256" key="2">
    <source>
        <dbReference type="ARBA" id="ARBA00022980"/>
    </source>
</evidence>
<protein>
    <recommendedName>
        <fullName evidence="4">Large ribosomal subunit protein eL28</fullName>
    </recommendedName>
    <alternativeName>
        <fullName evidence="5">60S ribosomal protein L28</fullName>
    </alternativeName>
</protein>
<evidence type="ECO:0000259" key="7">
    <source>
        <dbReference type="Pfam" id="PF01778"/>
    </source>
</evidence>
<sequence length="140" mass="15690">MSSDLLWEVLRKHTAFTVKNQGTTFTKESNNLTNRHTYRCSGLVNKKTVGIAPNKDGKGVVLSLRKSKGFNKPARLQSSTTIDSNGRRSISSVRKILRSGSYRVDLEQDAIRRTSAILRSQSGKNLGKKRKSRRKQIKSA</sequence>
<proteinExistence type="inferred from homology"/>
<dbReference type="OMA" id="GKYGQRP"/>
<accession>B3RP55</accession>
<dbReference type="Proteomes" id="UP000009022">
    <property type="component" value="Unassembled WGS sequence"/>
</dbReference>
<keyword evidence="2" id="KW-0689">Ribosomal protein</keyword>
<dbReference type="InParanoid" id="B3RP55"/>
<gene>
    <name evidence="8" type="ORF">TRIADDRAFT_63092</name>
</gene>
<dbReference type="EMBL" id="DS985242">
    <property type="protein sequence ID" value="EDV28133.1"/>
    <property type="molecule type" value="Genomic_DNA"/>
</dbReference>
<dbReference type="Gene3D" id="3.30.390.110">
    <property type="match status" value="1"/>
</dbReference>
<evidence type="ECO:0000256" key="4">
    <source>
        <dbReference type="ARBA" id="ARBA00035223"/>
    </source>
</evidence>
<dbReference type="RefSeq" id="XP_002109967.1">
    <property type="nucleotide sequence ID" value="XM_002109931.1"/>
</dbReference>
<dbReference type="GO" id="GO:0003735">
    <property type="term" value="F:structural constituent of ribosome"/>
    <property type="evidence" value="ECO:0007669"/>
    <property type="project" value="InterPro"/>
</dbReference>
<name>B3RP55_TRIAD</name>